<accession>E5AVW8</accession>
<keyword evidence="2" id="KW-0614">Plasmid</keyword>
<organism evidence="2 3">
    <name type="scientific">Mycetohabitans rhizoxinica (strain DSM 19002 / CIP 109453 / HKI 454)</name>
    <name type="common">Paraburkholderia rhizoxinica</name>
    <dbReference type="NCBI Taxonomy" id="882378"/>
    <lineage>
        <taxon>Bacteria</taxon>
        <taxon>Pseudomonadati</taxon>
        <taxon>Pseudomonadota</taxon>
        <taxon>Betaproteobacteria</taxon>
        <taxon>Burkholderiales</taxon>
        <taxon>Burkholderiaceae</taxon>
        <taxon>Mycetohabitans</taxon>
    </lineage>
</organism>
<reference key="1">
    <citation type="submission" date="2010-09" db="EMBL/GenBank/DDBJ databases">
        <title>Complete genome sequence of Burkholderia rhizoxinica, the endosymbiont of the phytopathogenic fungus Rhizopus microsporus.</title>
        <authorList>
            <person name="Lackner G."/>
            <person name="Moebius N."/>
            <person name="Partida-Martinez L.P."/>
            <person name="Hertweck C."/>
        </authorList>
    </citation>
    <scope>NUCLEOTIDE SEQUENCE</scope>
    <source>
        <strain>HKI 454</strain>
    </source>
</reference>
<dbReference type="Proteomes" id="UP000007437">
    <property type="component" value="Plasmid pBRH02"/>
</dbReference>
<reference evidence="2 3" key="2">
    <citation type="journal article" date="2011" name="J. Bacteriol.">
        <title>Complete genome sequence of Burkholderia rhizoxinica, an endosymbiont of Rhizopus microsporus.</title>
        <authorList>
            <person name="Lackner G."/>
            <person name="Moebius N."/>
            <person name="Partida-Martinez L."/>
            <person name="Hertweck C."/>
        </authorList>
    </citation>
    <scope>NUCLEOTIDE SEQUENCE [LARGE SCALE GENOMIC DNA]</scope>
    <source>
        <strain evidence="3">DSM 19002 / CIP 109453 / HKI 454</strain>
        <plasmid evidence="2 3">pBRH02</plasmid>
    </source>
</reference>
<dbReference type="KEGG" id="brh:RBRH_04291"/>
<sequence length="84" mass="8962">MGLAPFAVALRFDIEACRCAALPLTAQESARRAVFCRARELLAAGTYCSLVRRPFPATVARAPRRTKPRGAASVAVLNPASPHV</sequence>
<protein>
    <submittedName>
        <fullName evidence="2">Uncharacterized protein</fullName>
    </submittedName>
</protein>
<evidence type="ECO:0000313" key="2">
    <source>
        <dbReference type="EMBL" id="CBW77270.1"/>
    </source>
</evidence>
<geneLocation type="plasmid" evidence="2 3">
    <name>pBRH02</name>
</geneLocation>
<gene>
    <name evidence="2" type="ordered locus">RBRH_04291</name>
</gene>
<evidence type="ECO:0000256" key="1">
    <source>
        <dbReference type="SAM" id="MobiDB-lite"/>
    </source>
</evidence>
<dbReference type="AlphaFoldDB" id="E5AVW8"/>
<dbReference type="EMBL" id="FR687361">
    <property type="protein sequence ID" value="CBW77270.1"/>
    <property type="molecule type" value="Genomic_DNA"/>
</dbReference>
<feature type="region of interest" description="Disordered" evidence="1">
    <location>
        <begin position="62"/>
        <end position="84"/>
    </location>
</feature>
<evidence type="ECO:0000313" key="3">
    <source>
        <dbReference type="Proteomes" id="UP000007437"/>
    </source>
</evidence>
<proteinExistence type="predicted"/>
<dbReference type="HOGENOM" id="CLU_2521303_0_0_4"/>
<name>E5AVW8_MYCRK</name>